<sequence length="148" mass="17163">MSKKHVDNQLISVSERIEFVGWFEESAKNVISTLQSSERRQILLGQSPLRIVNFQIVEKFEMSPKRNLTLVISILVLLLRCFSLIAASPQRHQINEPNSYEAKLIPNNVQQARQSLGYDNFQRVPSRTNSAKKFAWEEFDTPNVHFNF</sequence>
<evidence type="ECO:0000313" key="1">
    <source>
        <dbReference type="EMBL" id="KAF7265178.1"/>
    </source>
</evidence>
<accession>A0A834HP66</accession>
<evidence type="ECO:0000313" key="2">
    <source>
        <dbReference type="Proteomes" id="UP000625711"/>
    </source>
</evidence>
<dbReference type="EMBL" id="JAACXV010014640">
    <property type="protein sequence ID" value="KAF7265178.1"/>
    <property type="molecule type" value="Genomic_DNA"/>
</dbReference>
<dbReference type="Proteomes" id="UP000625711">
    <property type="component" value="Unassembled WGS sequence"/>
</dbReference>
<keyword evidence="2" id="KW-1185">Reference proteome</keyword>
<reference evidence="1" key="1">
    <citation type="submission" date="2020-08" db="EMBL/GenBank/DDBJ databases">
        <title>Genome sequencing and assembly of the red palm weevil Rhynchophorus ferrugineus.</title>
        <authorList>
            <person name="Dias G.B."/>
            <person name="Bergman C.M."/>
            <person name="Manee M."/>
        </authorList>
    </citation>
    <scope>NUCLEOTIDE SEQUENCE</scope>
    <source>
        <strain evidence="1">AA-2017</strain>
        <tissue evidence="1">Whole larva</tissue>
    </source>
</reference>
<proteinExistence type="predicted"/>
<dbReference type="OrthoDB" id="6762223at2759"/>
<comment type="caution">
    <text evidence="1">The sequence shown here is derived from an EMBL/GenBank/DDBJ whole genome shotgun (WGS) entry which is preliminary data.</text>
</comment>
<dbReference type="AlphaFoldDB" id="A0A834HP66"/>
<organism evidence="1 2">
    <name type="scientific">Rhynchophorus ferrugineus</name>
    <name type="common">Red palm weevil</name>
    <name type="synonym">Curculio ferrugineus</name>
    <dbReference type="NCBI Taxonomy" id="354439"/>
    <lineage>
        <taxon>Eukaryota</taxon>
        <taxon>Metazoa</taxon>
        <taxon>Ecdysozoa</taxon>
        <taxon>Arthropoda</taxon>
        <taxon>Hexapoda</taxon>
        <taxon>Insecta</taxon>
        <taxon>Pterygota</taxon>
        <taxon>Neoptera</taxon>
        <taxon>Endopterygota</taxon>
        <taxon>Coleoptera</taxon>
        <taxon>Polyphaga</taxon>
        <taxon>Cucujiformia</taxon>
        <taxon>Curculionidae</taxon>
        <taxon>Dryophthorinae</taxon>
        <taxon>Rhynchophorus</taxon>
    </lineage>
</organism>
<protein>
    <submittedName>
        <fullName evidence="1">Uncharacterized protein</fullName>
    </submittedName>
</protein>
<name>A0A834HP66_RHYFE</name>
<gene>
    <name evidence="1" type="ORF">GWI33_021371</name>
</gene>